<sequence length="61" mass="6806">MKERKLELLSAALRTVGGNFDIATLDLIFTVSVELEKKGENMTLGEVKTISTKVMKKYQTS</sequence>
<evidence type="ECO:0000313" key="2">
    <source>
        <dbReference type="Proteomes" id="UP000502928"/>
    </source>
</evidence>
<name>A0A6G7J770_9FLAO</name>
<dbReference type="AlphaFoldDB" id="A0A6G7J770"/>
<evidence type="ECO:0000313" key="1">
    <source>
        <dbReference type="EMBL" id="QII46277.1"/>
    </source>
</evidence>
<keyword evidence="2" id="KW-1185">Reference proteome</keyword>
<dbReference type="Proteomes" id="UP000502928">
    <property type="component" value="Chromosome"/>
</dbReference>
<protein>
    <submittedName>
        <fullName evidence="1">Uncharacterized protein</fullName>
    </submittedName>
</protein>
<dbReference type="KEGG" id="mut:GVT53_16845"/>
<accession>A0A6G7J770</accession>
<dbReference type="EMBL" id="CP049616">
    <property type="protein sequence ID" value="QII46277.1"/>
    <property type="molecule type" value="Genomic_DNA"/>
</dbReference>
<dbReference type="RefSeq" id="WP_166249653.1">
    <property type="nucleotide sequence ID" value="NZ_CP049616.1"/>
</dbReference>
<gene>
    <name evidence="1" type="ORF">GVT53_16845</name>
</gene>
<proteinExistence type="predicted"/>
<organism evidence="1 2">
    <name type="scientific">Flagellimonas oceani</name>
    <dbReference type="NCBI Taxonomy" id="2698672"/>
    <lineage>
        <taxon>Bacteria</taxon>
        <taxon>Pseudomonadati</taxon>
        <taxon>Bacteroidota</taxon>
        <taxon>Flavobacteriia</taxon>
        <taxon>Flavobacteriales</taxon>
        <taxon>Flavobacteriaceae</taxon>
        <taxon>Flagellimonas</taxon>
    </lineage>
</organism>
<reference evidence="1 2" key="1">
    <citation type="submission" date="2020-02" db="EMBL/GenBank/DDBJ databases">
        <title>Complete genome of Muricauda sp. 501str8.</title>
        <authorList>
            <person name="Dong B."/>
            <person name="Zhu S."/>
            <person name="Yang J."/>
            <person name="Chen J."/>
        </authorList>
    </citation>
    <scope>NUCLEOTIDE SEQUENCE [LARGE SCALE GENOMIC DNA]</scope>
    <source>
        <strain evidence="1 2">501str8</strain>
    </source>
</reference>